<dbReference type="InterPro" id="IPR006127">
    <property type="entry name" value="ZnuA-like"/>
</dbReference>
<comment type="caution">
    <text evidence="6">The sequence shown here is derived from an EMBL/GenBank/DDBJ whole genome shotgun (WGS) entry which is preliminary data.</text>
</comment>
<dbReference type="EMBL" id="NBXA01000001">
    <property type="protein sequence ID" value="RFA17199.1"/>
    <property type="molecule type" value="Genomic_DNA"/>
</dbReference>
<dbReference type="Pfam" id="PF01297">
    <property type="entry name" value="ZnuA"/>
    <property type="match status" value="1"/>
</dbReference>
<proteinExistence type="predicted"/>
<dbReference type="InterPro" id="IPR050492">
    <property type="entry name" value="Bact_metal-bind_prot9"/>
</dbReference>
<sequence length="315" mass="31979">MRSFRTPTRLALIAATALAAVTLAGCSSGSPAADGASTAAASGSGQIAVVASTDVWGDIAAQVGGDLVSVTSIIDDPSKDPHEYEADAQNQLALSKAAVVVENGGGYDDFVDTMLSSSKNTGATIVTAATVSGYDLAPTTGAFNEHLWYDFPTVKKVVDQLATSFAALDPAGASTFTANAAAYSTKLDGLIASEAELKSSFQGTGAAITEPVPLYLMDASGLVDETPAEFSEAIEGGTDVAPDVLAQTLALFSAKQVKVLVYNEQTSGPQTDAVLEAAKAGNVPVVPVTETLPTGTSYLDWMSGNLAALKSALSQ</sequence>
<dbReference type="PROSITE" id="PS51257">
    <property type="entry name" value="PROKAR_LIPOPROTEIN"/>
    <property type="match status" value="1"/>
</dbReference>
<evidence type="ECO:0000256" key="1">
    <source>
        <dbReference type="ARBA" id="ARBA00004196"/>
    </source>
</evidence>
<dbReference type="SUPFAM" id="SSF53807">
    <property type="entry name" value="Helical backbone' metal receptor"/>
    <property type="match status" value="1"/>
</dbReference>
<dbReference type="RefSeq" id="WP_116281238.1">
    <property type="nucleotide sequence ID" value="NZ_NBXA01000001.1"/>
</dbReference>
<feature type="chain" id="PRO_5017653414" evidence="5">
    <location>
        <begin position="33"/>
        <end position="315"/>
    </location>
</feature>
<dbReference type="GO" id="GO:0030001">
    <property type="term" value="P:metal ion transport"/>
    <property type="evidence" value="ECO:0007669"/>
    <property type="project" value="InterPro"/>
</dbReference>
<name>A0A3E0W634_9MICO</name>
<evidence type="ECO:0000313" key="6">
    <source>
        <dbReference type="EMBL" id="RFA17199.1"/>
    </source>
</evidence>
<keyword evidence="3" id="KW-0479">Metal-binding</keyword>
<dbReference type="AlphaFoldDB" id="A0A3E0W634"/>
<keyword evidence="4 5" id="KW-0732">Signal</keyword>
<accession>A0A3E0W634</accession>
<dbReference type="Gene3D" id="3.40.50.1980">
    <property type="entry name" value="Nitrogenase molybdenum iron protein domain"/>
    <property type="match status" value="2"/>
</dbReference>
<reference evidence="6 7" key="1">
    <citation type="submission" date="2017-04" db="EMBL/GenBank/DDBJ databases">
        <title>Comparative genome analysis of Subtercola boreus.</title>
        <authorList>
            <person name="Cho Y.-J."/>
            <person name="Cho A."/>
            <person name="Kim O.-S."/>
            <person name="Lee J.-I."/>
        </authorList>
    </citation>
    <scope>NUCLEOTIDE SEQUENCE [LARGE SCALE GENOMIC DNA]</scope>
    <source>
        <strain evidence="6 7">P27444</strain>
    </source>
</reference>
<dbReference type="PANTHER" id="PTHR42953:SF1">
    <property type="entry name" value="METAL-BINDING PROTEIN HI_0362-RELATED"/>
    <property type="match status" value="1"/>
</dbReference>
<organism evidence="6 7">
    <name type="scientific">Subtercola boreus</name>
    <dbReference type="NCBI Taxonomy" id="120213"/>
    <lineage>
        <taxon>Bacteria</taxon>
        <taxon>Bacillati</taxon>
        <taxon>Actinomycetota</taxon>
        <taxon>Actinomycetes</taxon>
        <taxon>Micrococcales</taxon>
        <taxon>Microbacteriaceae</taxon>
        <taxon>Subtercola</taxon>
    </lineage>
</organism>
<comment type="subcellular location">
    <subcellularLocation>
        <location evidence="1">Cell envelope</location>
    </subcellularLocation>
</comment>
<evidence type="ECO:0000256" key="4">
    <source>
        <dbReference type="ARBA" id="ARBA00022729"/>
    </source>
</evidence>
<dbReference type="OrthoDB" id="5296019at2"/>
<gene>
    <name evidence="6" type="ORF">B7R21_00185</name>
</gene>
<dbReference type="Proteomes" id="UP000256709">
    <property type="component" value="Unassembled WGS sequence"/>
</dbReference>
<protein>
    <submittedName>
        <fullName evidence="6">ABC transporter substrate-binding protein</fullName>
    </submittedName>
</protein>
<evidence type="ECO:0000313" key="7">
    <source>
        <dbReference type="Proteomes" id="UP000256709"/>
    </source>
</evidence>
<evidence type="ECO:0000256" key="2">
    <source>
        <dbReference type="ARBA" id="ARBA00022448"/>
    </source>
</evidence>
<evidence type="ECO:0000256" key="3">
    <source>
        <dbReference type="ARBA" id="ARBA00022723"/>
    </source>
</evidence>
<dbReference type="GO" id="GO:0030313">
    <property type="term" value="C:cell envelope"/>
    <property type="evidence" value="ECO:0007669"/>
    <property type="project" value="UniProtKB-SubCell"/>
</dbReference>
<evidence type="ECO:0000256" key="5">
    <source>
        <dbReference type="SAM" id="SignalP"/>
    </source>
</evidence>
<dbReference type="PANTHER" id="PTHR42953">
    <property type="entry name" value="HIGH-AFFINITY ZINC UPTAKE SYSTEM PROTEIN ZNUA-RELATED"/>
    <property type="match status" value="1"/>
</dbReference>
<feature type="signal peptide" evidence="5">
    <location>
        <begin position="1"/>
        <end position="32"/>
    </location>
</feature>
<keyword evidence="2" id="KW-0813">Transport</keyword>
<dbReference type="GO" id="GO:0046872">
    <property type="term" value="F:metal ion binding"/>
    <property type="evidence" value="ECO:0007669"/>
    <property type="project" value="UniProtKB-KW"/>
</dbReference>